<name>A0A1N6DWN5_9MICO</name>
<reference evidence="3" key="1">
    <citation type="submission" date="2016-11" db="EMBL/GenBank/DDBJ databases">
        <authorList>
            <person name="Varghese N."/>
            <person name="Submissions S."/>
        </authorList>
    </citation>
    <scope>NUCLEOTIDE SEQUENCE [LARGE SCALE GENOMIC DNA]</scope>
    <source>
        <strain evidence="3">DSM 8595</strain>
    </source>
</reference>
<sequence>MLICFAHEKDAGHARASLEQRIKHSGDEVLDLVVLKVDAKHTAQVHDPRRTLAGALTPALTWGVFGLLAGGVDSLVLWAVAGFICGGVYAYLFEHLLTKDELERIGTALPAESSAIVAFVRGTDPERVLAWASSSQPTGVSVAALTASLSVRLYGGAAQRSDAVTAGSAEGATTPIGASPGITALSMLLVRFSGEHGARKALAGSVSAKHPDPSTPKVELFIEANGHGRRRVIDPTNGSSALSGPDALVWGAFGLVWGAIVGFTGDGGVLRFIDDTVVTGILWTVFGLAAGALYGLWAGRGVSARRLKRIGALIPPDTSIAIAWAEGAVGSEAIQEWAAGASALLALGFDPTDQGAVLRAAAPPSS</sequence>
<accession>A0A1N6DWN5</accession>
<feature type="transmembrane region" description="Helical" evidence="1">
    <location>
        <begin position="51"/>
        <end position="69"/>
    </location>
</feature>
<protein>
    <submittedName>
        <fullName evidence="2">Uncharacterized protein</fullName>
    </submittedName>
</protein>
<feature type="transmembrane region" description="Helical" evidence="1">
    <location>
        <begin position="247"/>
        <end position="265"/>
    </location>
</feature>
<evidence type="ECO:0000313" key="2">
    <source>
        <dbReference type="EMBL" id="SIN75172.1"/>
    </source>
</evidence>
<dbReference type="EMBL" id="FSRJ01000001">
    <property type="protein sequence ID" value="SIN75172.1"/>
    <property type="molecule type" value="Genomic_DNA"/>
</dbReference>
<dbReference type="STRING" id="232089.SAMN05443544_0824"/>
<organism evidence="2 3">
    <name type="scientific">Agromyces cerinus subsp. cerinus</name>
    <dbReference type="NCBI Taxonomy" id="232089"/>
    <lineage>
        <taxon>Bacteria</taxon>
        <taxon>Bacillati</taxon>
        <taxon>Actinomycetota</taxon>
        <taxon>Actinomycetes</taxon>
        <taxon>Micrococcales</taxon>
        <taxon>Microbacteriaceae</taxon>
        <taxon>Agromyces</taxon>
    </lineage>
</organism>
<feature type="transmembrane region" description="Helical" evidence="1">
    <location>
        <begin position="75"/>
        <end position="93"/>
    </location>
</feature>
<keyword evidence="1" id="KW-0812">Transmembrane</keyword>
<feature type="transmembrane region" description="Helical" evidence="1">
    <location>
        <begin position="277"/>
        <end position="299"/>
    </location>
</feature>
<evidence type="ECO:0000313" key="3">
    <source>
        <dbReference type="Proteomes" id="UP000184699"/>
    </source>
</evidence>
<keyword evidence="1" id="KW-1133">Transmembrane helix</keyword>
<dbReference type="Proteomes" id="UP000184699">
    <property type="component" value="Unassembled WGS sequence"/>
</dbReference>
<evidence type="ECO:0000256" key="1">
    <source>
        <dbReference type="SAM" id="Phobius"/>
    </source>
</evidence>
<gene>
    <name evidence="2" type="ORF">SAMN05443544_0824</name>
</gene>
<keyword evidence="3" id="KW-1185">Reference proteome</keyword>
<proteinExistence type="predicted"/>
<keyword evidence="1" id="KW-0472">Membrane</keyword>
<dbReference type="AlphaFoldDB" id="A0A1N6DWN5"/>